<feature type="transmembrane region" description="Helical" evidence="1">
    <location>
        <begin position="12"/>
        <end position="35"/>
    </location>
</feature>
<reference evidence="4" key="1">
    <citation type="submission" date="2020-11" db="EMBL/GenBank/DDBJ databases">
        <title>Sequencing the genomes of 1000 actinobacteria strains.</title>
        <authorList>
            <person name="Klenk H.-P."/>
        </authorList>
    </citation>
    <scope>NUCLEOTIDE SEQUENCE</scope>
    <source>
        <strain evidence="4">DSM 43175</strain>
    </source>
</reference>
<protein>
    <recommendedName>
        <fullName evidence="6">Septum formation-related domain-containing protein</fullName>
    </recommendedName>
</protein>
<name>A0A931GQG7_9ACTN</name>
<keyword evidence="1" id="KW-0812">Transmembrane</keyword>
<feature type="transmembrane region" description="Helical" evidence="1">
    <location>
        <begin position="47"/>
        <end position="70"/>
    </location>
</feature>
<dbReference type="InterPro" id="IPR025241">
    <property type="entry name" value="DUF4190"/>
</dbReference>
<comment type="caution">
    <text evidence="4">The sequence shown here is derived from an EMBL/GenBank/DDBJ whole genome shotgun (WGS) entry which is preliminary data.</text>
</comment>
<gene>
    <name evidence="4" type="ORF">IW256_005829</name>
</gene>
<keyword evidence="1" id="KW-1133">Transmembrane helix</keyword>
<dbReference type="Proteomes" id="UP000614047">
    <property type="component" value="Unassembled WGS sequence"/>
</dbReference>
<dbReference type="AlphaFoldDB" id="A0A931GQG7"/>
<dbReference type="RefSeq" id="WP_197013995.1">
    <property type="nucleotide sequence ID" value="NZ_BAABES010000002.1"/>
</dbReference>
<evidence type="ECO:0008006" key="6">
    <source>
        <dbReference type="Google" id="ProtNLM"/>
    </source>
</evidence>
<dbReference type="InterPro" id="IPR026004">
    <property type="entry name" value="Septum_form"/>
</dbReference>
<dbReference type="EMBL" id="JADOUA010000001">
    <property type="protein sequence ID" value="MBG6091716.1"/>
    <property type="molecule type" value="Genomic_DNA"/>
</dbReference>
<evidence type="ECO:0000259" key="2">
    <source>
        <dbReference type="Pfam" id="PF13828"/>
    </source>
</evidence>
<feature type="domain" description="Septum formation-related" evidence="3">
    <location>
        <begin position="161"/>
        <end position="298"/>
    </location>
</feature>
<evidence type="ECO:0000256" key="1">
    <source>
        <dbReference type="SAM" id="Phobius"/>
    </source>
</evidence>
<keyword evidence="5" id="KW-1185">Reference proteome</keyword>
<proteinExistence type="predicted"/>
<evidence type="ECO:0000259" key="3">
    <source>
        <dbReference type="Pfam" id="PF13845"/>
    </source>
</evidence>
<feature type="domain" description="Septum formation-related" evidence="3">
    <location>
        <begin position="85"/>
        <end position="147"/>
    </location>
</feature>
<dbReference type="Pfam" id="PF13828">
    <property type="entry name" value="DUF4190"/>
    <property type="match status" value="1"/>
</dbReference>
<accession>A0A931GQG7</accession>
<keyword evidence="1" id="KW-0472">Membrane</keyword>
<organism evidence="4 5">
    <name type="scientific">Actinomadura viridis</name>
    <dbReference type="NCBI Taxonomy" id="58110"/>
    <lineage>
        <taxon>Bacteria</taxon>
        <taxon>Bacillati</taxon>
        <taxon>Actinomycetota</taxon>
        <taxon>Actinomycetes</taxon>
        <taxon>Streptosporangiales</taxon>
        <taxon>Thermomonosporaceae</taxon>
        <taxon>Actinomadura</taxon>
    </lineage>
</organism>
<evidence type="ECO:0000313" key="4">
    <source>
        <dbReference type="EMBL" id="MBG6091716.1"/>
    </source>
</evidence>
<sequence length="315" mass="34595">MRDADTTNRFAIVALITGVFGIGPAGVGFGIAALVQIGRRGGRGKGMAIGGIATSVVWMVASVALVIALVPSFEEDAAENSAFHMYPKPGQCFDISGEDVVGTKVVPCDRPHDAEMVLYYELPKGPWPGDQEMDRRGTDGCEQRVRARFQTRAPVENGDTYALLPRRVTWALGDRKVYCAIAAFEGRKLTEPIGSRAVQTRALDELRPGDCFTEPGRDSVTVTLIPCDRPHDAQLTHRFELPAGPYPGDAATERKALAGCDARWEKMFGEHPSPVRIEQWYQHPNKESWGLGDRIVLCYVTDAKKRDLTRSVVPR</sequence>
<feature type="domain" description="DUF4190" evidence="2">
    <location>
        <begin position="11"/>
        <end position="64"/>
    </location>
</feature>
<dbReference type="Pfam" id="PF13845">
    <property type="entry name" value="Septum_form"/>
    <property type="match status" value="2"/>
</dbReference>
<evidence type="ECO:0000313" key="5">
    <source>
        <dbReference type="Proteomes" id="UP000614047"/>
    </source>
</evidence>